<reference evidence="1 2" key="1">
    <citation type="journal article" date="2016" name="Nat. Commun.">
        <title>Thousands of microbial genomes shed light on interconnected biogeochemical processes in an aquifer system.</title>
        <authorList>
            <person name="Anantharaman K."/>
            <person name="Brown C.T."/>
            <person name="Hug L.A."/>
            <person name="Sharon I."/>
            <person name="Castelle C.J."/>
            <person name="Probst A.J."/>
            <person name="Thomas B.C."/>
            <person name="Singh A."/>
            <person name="Wilkins M.J."/>
            <person name="Karaoz U."/>
            <person name="Brodie E.L."/>
            <person name="Williams K.H."/>
            <person name="Hubbard S.S."/>
            <person name="Banfield J.F."/>
        </authorList>
    </citation>
    <scope>NUCLEOTIDE SEQUENCE [LARGE SCALE GENOMIC DNA]</scope>
</reference>
<dbReference type="AlphaFoldDB" id="A0A1F4WGN7"/>
<dbReference type="EMBL" id="MEWA01000040">
    <property type="protein sequence ID" value="OGC68536.1"/>
    <property type="molecule type" value="Genomic_DNA"/>
</dbReference>
<protein>
    <submittedName>
        <fullName evidence="1">Uncharacterized protein</fullName>
    </submittedName>
</protein>
<name>A0A1F4WGN7_UNCKA</name>
<dbReference type="Proteomes" id="UP000179113">
    <property type="component" value="Unassembled WGS sequence"/>
</dbReference>
<organism evidence="1 2">
    <name type="scientific">candidate division WWE3 bacterium RIFOXYC1_FULL_39_7</name>
    <dbReference type="NCBI Taxonomy" id="1802643"/>
    <lineage>
        <taxon>Bacteria</taxon>
        <taxon>Katanobacteria</taxon>
    </lineage>
</organism>
<gene>
    <name evidence="1" type="ORF">A2415_04835</name>
</gene>
<comment type="caution">
    <text evidence="1">The sequence shown here is derived from an EMBL/GenBank/DDBJ whole genome shotgun (WGS) entry which is preliminary data.</text>
</comment>
<sequence length="229" mass="26914">MNNVRHIYNDNFYKITAILLSKKFLTLENEIRAKYDKLDLSIPTKGFSNYKEYGEWLTKARNIQDSPGKVIESVLKQFNLDPKNEFYRNCLTAGIFFHKQPWEQSPYSQQPIELITRNNGVAKELWVKIHPWTKKSDYVKLWESIKNIQKTLPGYRGKEKFQTTFKRDFEVYQLYLEVKKAGGKQVLKPMSSHPEYYTLADQFGEGDIDGQLRSIKSRFNKLLAGIDIL</sequence>
<evidence type="ECO:0000313" key="2">
    <source>
        <dbReference type="Proteomes" id="UP000179113"/>
    </source>
</evidence>
<accession>A0A1F4WGN7</accession>
<evidence type="ECO:0000313" key="1">
    <source>
        <dbReference type="EMBL" id="OGC68536.1"/>
    </source>
</evidence>
<proteinExistence type="predicted"/>